<dbReference type="Proteomes" id="UP000663067">
    <property type="component" value="Chromosome"/>
</dbReference>
<reference evidence="3 6" key="2">
    <citation type="submission" date="2021-03" db="EMBL/GenBank/DDBJ databases">
        <title>Genome sequencing of Bifidobacterium imperatoris JCM 32708.</title>
        <authorList>
            <person name="Kim J."/>
        </authorList>
    </citation>
    <scope>NUCLEOTIDE SEQUENCE [LARGE SCALE GENOMIC DNA]</scope>
    <source>
        <strain evidence="3 6">JCM 32708</strain>
    </source>
</reference>
<organism evidence="2 5">
    <name type="scientific">Bifidobacterium imperatoris</name>
    <dbReference type="NCBI Taxonomy" id="2020965"/>
    <lineage>
        <taxon>Bacteria</taxon>
        <taxon>Bacillati</taxon>
        <taxon>Actinomycetota</taxon>
        <taxon>Actinomycetes</taxon>
        <taxon>Bifidobacteriales</taxon>
        <taxon>Bifidobacteriaceae</taxon>
        <taxon>Bifidobacterium</taxon>
    </lineage>
</organism>
<gene>
    <name evidence="4" type="ORF">BLI708_00235</name>
    <name evidence="3" type="ORF">BLI708_11390</name>
    <name evidence="2" type="ORF">Tam1G_1963</name>
</gene>
<evidence type="ECO:0000256" key="1">
    <source>
        <dbReference type="SAM" id="MobiDB-lite"/>
    </source>
</evidence>
<protein>
    <submittedName>
        <fullName evidence="2">Uncharacterized protein</fullName>
    </submittedName>
</protein>
<feature type="compositionally biased region" description="Basic residues" evidence="1">
    <location>
        <begin position="105"/>
        <end position="114"/>
    </location>
</feature>
<feature type="region of interest" description="Disordered" evidence="1">
    <location>
        <begin position="100"/>
        <end position="127"/>
    </location>
</feature>
<dbReference type="EMBL" id="CP071591">
    <property type="protein sequence ID" value="QSY57810.1"/>
    <property type="molecule type" value="Genomic_DNA"/>
</dbReference>
<accession>A0A2N5IPU4</accession>
<dbReference type="AlphaFoldDB" id="A0A2N5IPU4"/>
<reference evidence="2 5" key="1">
    <citation type="submission" date="2017-07" db="EMBL/GenBank/DDBJ databases">
        <title>Bifidobacterium novel species.</title>
        <authorList>
            <person name="Lugli G.A."/>
            <person name="Milani C."/>
            <person name="Duranti S."/>
            <person name="Mangifesta M."/>
        </authorList>
    </citation>
    <scope>NUCLEOTIDE SEQUENCE [LARGE SCALE GENOMIC DNA]</scope>
    <source>
        <strain evidence="2 5">45</strain>
    </source>
</reference>
<dbReference type="Proteomes" id="UP000234855">
    <property type="component" value="Unassembled WGS sequence"/>
</dbReference>
<name>A0A2N5IPU4_9BIFI</name>
<dbReference type="EMBL" id="NMWV01000032">
    <property type="protein sequence ID" value="PLS23979.1"/>
    <property type="molecule type" value="Genomic_DNA"/>
</dbReference>
<evidence type="ECO:0000313" key="4">
    <source>
        <dbReference type="EMBL" id="QSY57810.1"/>
    </source>
</evidence>
<dbReference type="EMBL" id="CP071591">
    <property type="protein sequence ID" value="QSY57768.1"/>
    <property type="molecule type" value="Genomic_DNA"/>
</dbReference>
<evidence type="ECO:0000313" key="5">
    <source>
        <dbReference type="Proteomes" id="UP000234855"/>
    </source>
</evidence>
<evidence type="ECO:0000313" key="3">
    <source>
        <dbReference type="EMBL" id="QSY57768.1"/>
    </source>
</evidence>
<dbReference type="RefSeq" id="WP_101626423.1">
    <property type="nucleotide sequence ID" value="NZ_CP071591.1"/>
</dbReference>
<sequence length="127" mass="14271">MKQPKLIQETLIEDEDLSADIADLVPVSSKITDAAATYISKVSKKYGDEVITGDKLRILNKTGELAQEVVKTGATIGRLLRNPRQAMAELVEAEALQRKEEQLKAKRPKRRRRIPHDPTYHGTRCHA</sequence>
<evidence type="ECO:0000313" key="2">
    <source>
        <dbReference type="EMBL" id="PLS23979.1"/>
    </source>
</evidence>
<evidence type="ECO:0000313" key="6">
    <source>
        <dbReference type="Proteomes" id="UP000663067"/>
    </source>
</evidence>
<proteinExistence type="predicted"/>
<keyword evidence="6" id="KW-1185">Reference proteome</keyword>